<dbReference type="InterPro" id="IPR010071">
    <property type="entry name" value="AA_adenyl_dom"/>
</dbReference>
<dbReference type="PANTHER" id="PTHR45527:SF1">
    <property type="entry name" value="FATTY ACID SYNTHASE"/>
    <property type="match status" value="1"/>
</dbReference>
<evidence type="ECO:0000313" key="10">
    <source>
        <dbReference type="Proteomes" id="UP000045782"/>
    </source>
</evidence>
<feature type="domain" description="Carrier" evidence="8">
    <location>
        <begin position="2028"/>
        <end position="2103"/>
    </location>
</feature>
<evidence type="ECO:0000256" key="1">
    <source>
        <dbReference type="ARBA" id="ARBA00001957"/>
    </source>
</evidence>
<evidence type="ECO:0000256" key="4">
    <source>
        <dbReference type="ARBA" id="ARBA00022553"/>
    </source>
</evidence>
<keyword evidence="3" id="KW-0596">Phosphopantetheine</keyword>
<sequence>MSVDPSRTLSSLDLLDDDEHAQLATWGNQAVLKERPDTMPSIPAVFARQVERTPEALALTFDGQSMTYRELDEAANRLSHLLAGAGAGPGQFVALLFPRSAEAIVAILAVLKSGAAYLPIDPALPTTRIEFMLTDAAPVAAVTTAVLAHRLHGLGVPVLDVDDPAVCTQPCTAPPMPSPEDLAHFIYTSGTTGIPKGVAVTQRNVVQLFDRLDIGVELAPGQVWTQFHSYAFDFSVWEIWGALLHGGRLVIVPDSVARTPEDFHDLLIGEQVTVLSQTPSAAGVLSPDGLEATALVIGAEPCPPELVDRWAPGRVMVNVYGPTETTMWACKSAPLSAGSEGHGVPIGSPVAHVASFVLDRWLRPVPDGVIGELYLAGAGVGSGYWRRTALTGARFVACPFGMPGDRMYRTGDLVSWGADGQLQYLGRADEQIKIRGYRIELGEIQAALVRLDGVRQAAVIVREDRPGDKRIVGYITGDADPVGARAALTEQLPAYMVPVAVVALHTLPVTVNGKLDKQRLPPPEYSGVDFREPSTPVEEALAGIYAQVLGVDRVGADDSFFDLGGDSILAMQVAGRARAAGVLCRPRDIFVEQTVARLSRVVTLAENEIRNVDDGIGPVAATPIMHWLHSVQGPVERFNQTVVLQAPAGAAEADIVVLLQALLDHHGTLRLRAENNDGGWSLRVPEKGAVDARACIRTVEALSDEAVEAACSRLDPGAGAMLSALWAPAEGKLALMIHHLAVDGVSWRILLEDLNVAWAQRRSGLDVALAGAGTSFARWASLLRERARSAGVVESADVWRSVSAVPPALPVVRPSVDTYAVAGTLSAALDADVTRMLLGEVPAAFHAGMQDVLLIAFALAWNEFLGAGGAPIGIDLEGHGRAEELAADIDLSRTVGWFTAKYPAALSVGDLSWAQVSGGDSALGIVVKSVKEQLRGLPDPLSYGLLRYLNPEVALPHSDPAIGFNYLGRLGAGATEASEDIWTISHEGLSWTSASSTVPMPMAHTVELNAGILESSVESGPRLQAVWTWAPSLVDAIQVQRLSRLWFEALVGICTHVRTGGGGLTPSDILPARLTQGELDELTKCLRVADVLPLTPVQQGLLFHSAIAARADSAAAGTALADIYAVQLNLTMTGAVDPRRLYNAIHAVVKRHPNLVARFCTRFGEPVQVIPADPTICWQQTEFESTEELERFCAAERVAACDLADKSTFRSALVRTGGDKHRFILTFHHVVIDGWSLPILLREIFAIYFGQALAPAPSYRGFVSWLAQQDREAARAAWRKALEGFETPTLVAPRSVPGPRGVASYRISPETTRALGDLARSQHTTVSTVLRAAWAQLLMVQTGAHDIAFGTVVSGRPALLTGADSVVGLLINTVPVRARATATTTVAELLRDMQSIHNDLLEHEHLALNEIHHLAGHDRLFDTLFLYENYPVDVSTFMGTHELGITEFTSREYNHYPLSVMALPGHELGIRVEYDTDAFDVADIGALVQRLRRILGAMTADPARRVLSIDVLEVEERGQLDRWGNRAVLACATAASRSIPEMFARQVDRAPHAVALTFQGRSMTYRELDHAANRLAQLLASRGAGPGESIALMVPRSDDAIVALLAVLKTGAAYLPIDPAVPVARLEFMLADAAPIAVATTGELRQRLAGSGIPVLVIDECVVGEPAGVSLQAPRPDDIAYTIYTSGTTGAPKGVAVTHRNVTQLLETLPVGLPVGPGQVWSQWHSMVFDVSVWEVWGALLHGARLMVVPEAVAGSPQRLHDLLVTEKVSVLHQTPSAIGMLDWGGVDDMAVVVAGEPCPPEVVDRWAPGRLMLNAYGPTEATIYAAISMPLSPKTSPVPIGSPVRGGATFVLDGWLRPVPPGVVGELYVAGSGVGVGYVHRSGLTGSRFVACPFGRPGARMYRTGDLARYGEDGQLQYLGRTDEQVKIRGYRIELGEIQSALAELDGVEHAAVIVREDRPGDKRLVGYVTGTADPTMLRTLLGERLPQYMVPAAVVAVDAIPLTINGKLDKRSLPAPAYHDAARYREPASPVERTIADIYAHTLGLERIGVEDSFFDVGGDSISAMRVVAAINTALDVDLEVWTIFDAPSVRGLSARLNGAVSASPIAESSRTSCASVHGRGVTQVLAADLTLDKFVDVTALIANRSRRHPRGDVREILLTGATGFLGRHLVLHWLREMEHAGGTLTCLVRGSSHEDARRRLEKSFDSGDPGLMALFRRLAADRLKVVAGDKGEPLLGLEPQTWEHLAESVDLVVDSAAFVNSVLPYEELFRPNVVGTAELIRLALTAKLKPYTFVSTSDVGRQVDRSKFTEVADIREISPSRVLDAGYANGYANSKWAAEVLLREAHDMFGLPVAVFRSSMVMADTSYAGQLNMTDTISRMVLSIMATGVAPESFYQLDMHGNRQRAHFDGLPVEFVAEAIATLGSQATDGFETYHVMNPHDDGVGIDQFVDWLVEAGHPIERIGNFGIWLQRFEAGLRALPNPQRQNSVLQMLMVLKQHGQLRAPAPTCGSYAPADRFQAAVRRAKIGSGQDIPHISAPIILKYVTDLQMLGLL</sequence>
<dbReference type="GO" id="GO:0005829">
    <property type="term" value="C:cytosol"/>
    <property type="evidence" value="ECO:0007669"/>
    <property type="project" value="TreeGrafter"/>
</dbReference>
<keyword evidence="5" id="KW-0436">Ligase</keyword>
<dbReference type="InterPro" id="IPR013120">
    <property type="entry name" value="FAR_NAD-bd"/>
</dbReference>
<evidence type="ECO:0000256" key="6">
    <source>
        <dbReference type="ARBA" id="ARBA00022737"/>
    </source>
</evidence>
<dbReference type="CDD" id="cd05235">
    <property type="entry name" value="SDR_e1"/>
    <property type="match status" value="1"/>
</dbReference>
<dbReference type="Pfam" id="PF07993">
    <property type="entry name" value="NAD_binding_4"/>
    <property type="match status" value="1"/>
</dbReference>
<dbReference type="NCBIfam" id="TIGR01746">
    <property type="entry name" value="Thioester-redct"/>
    <property type="match status" value="1"/>
</dbReference>
<protein>
    <submittedName>
        <fullName evidence="9">Probable peptide synthetase NRP</fullName>
    </submittedName>
</protein>
<dbReference type="GO" id="GO:0043041">
    <property type="term" value="P:amino acid activation for nonribosomal peptide biosynthetic process"/>
    <property type="evidence" value="ECO:0007669"/>
    <property type="project" value="TreeGrafter"/>
</dbReference>
<dbReference type="InterPro" id="IPR036736">
    <property type="entry name" value="ACP-like_sf"/>
</dbReference>
<dbReference type="InterPro" id="IPR020806">
    <property type="entry name" value="PKS_PP-bd"/>
</dbReference>
<dbReference type="InterPro" id="IPR010080">
    <property type="entry name" value="Thioester_reductase-like_dom"/>
</dbReference>
<dbReference type="Gene3D" id="1.10.1200.10">
    <property type="entry name" value="ACP-like"/>
    <property type="match status" value="2"/>
</dbReference>
<name>A0A0U0ZHQ9_9MYCO</name>
<dbReference type="Pfam" id="PF00501">
    <property type="entry name" value="AMP-binding"/>
    <property type="match status" value="2"/>
</dbReference>
<dbReference type="FunFam" id="3.40.50.980:FF:000001">
    <property type="entry name" value="Non-ribosomal peptide synthetase"/>
    <property type="match status" value="2"/>
</dbReference>
<evidence type="ECO:0000256" key="7">
    <source>
        <dbReference type="ARBA" id="ARBA00023194"/>
    </source>
</evidence>
<dbReference type="NCBIfam" id="TIGR01733">
    <property type="entry name" value="AA-adenyl-dom"/>
    <property type="match status" value="2"/>
</dbReference>
<accession>A0A0U0ZHQ9</accession>
<dbReference type="PROSITE" id="PS00455">
    <property type="entry name" value="AMP_BINDING"/>
    <property type="match status" value="1"/>
</dbReference>
<dbReference type="RefSeq" id="WP_016892888.1">
    <property type="nucleotide sequence ID" value="NZ_CSWP01000001.1"/>
</dbReference>
<comment type="similarity">
    <text evidence="2">Belongs to the ATP-dependent AMP-binding enzyme family.</text>
</comment>
<dbReference type="EMBL" id="CSWP01000001">
    <property type="protein sequence ID" value="CPV29674.1"/>
    <property type="molecule type" value="Genomic_DNA"/>
</dbReference>
<dbReference type="InterPro" id="IPR006162">
    <property type="entry name" value="Ppantetheine_attach_site"/>
</dbReference>
<dbReference type="GO" id="GO:0017000">
    <property type="term" value="P:antibiotic biosynthetic process"/>
    <property type="evidence" value="ECO:0007669"/>
    <property type="project" value="UniProtKB-KW"/>
</dbReference>
<keyword evidence="4" id="KW-0597">Phosphoprotein</keyword>
<dbReference type="PANTHER" id="PTHR45527">
    <property type="entry name" value="NONRIBOSOMAL PEPTIDE SYNTHETASE"/>
    <property type="match status" value="1"/>
</dbReference>
<dbReference type="SMART" id="SM01294">
    <property type="entry name" value="PKS_PP_betabranch"/>
    <property type="match status" value="1"/>
</dbReference>
<evidence type="ECO:0000256" key="3">
    <source>
        <dbReference type="ARBA" id="ARBA00022450"/>
    </source>
</evidence>
<dbReference type="InterPro" id="IPR001242">
    <property type="entry name" value="Condensation_dom"/>
</dbReference>
<dbReference type="Gene3D" id="3.30.559.30">
    <property type="entry name" value="Nonribosomal peptide synthetase, condensation domain"/>
    <property type="match status" value="2"/>
</dbReference>
<dbReference type="InterPro" id="IPR036291">
    <property type="entry name" value="NAD(P)-bd_dom_sf"/>
</dbReference>
<dbReference type="Gene3D" id="3.40.50.12780">
    <property type="entry name" value="N-terminal domain of ligase-like"/>
    <property type="match status" value="1"/>
</dbReference>
<dbReference type="SUPFAM" id="SSF47336">
    <property type="entry name" value="ACP-like"/>
    <property type="match status" value="2"/>
</dbReference>
<gene>
    <name evidence="9" type="primary">lgrD_1</name>
    <name evidence="9" type="ORF">ERS075579_00038</name>
</gene>
<organism evidence="9 10">
    <name type="scientific">Mycobacteroides abscessus</name>
    <dbReference type="NCBI Taxonomy" id="36809"/>
    <lineage>
        <taxon>Bacteria</taxon>
        <taxon>Bacillati</taxon>
        <taxon>Actinomycetota</taxon>
        <taxon>Actinomycetes</taxon>
        <taxon>Mycobacteriales</taxon>
        <taxon>Mycobacteriaceae</taxon>
        <taxon>Mycobacteroides</taxon>
    </lineage>
</organism>
<dbReference type="Gene3D" id="3.40.50.980">
    <property type="match status" value="2"/>
</dbReference>
<dbReference type="Pfam" id="PF00550">
    <property type="entry name" value="PP-binding"/>
    <property type="match status" value="2"/>
</dbReference>
<dbReference type="CDD" id="cd19543">
    <property type="entry name" value="DCL_NRPS"/>
    <property type="match status" value="1"/>
</dbReference>
<dbReference type="InterPro" id="IPR000873">
    <property type="entry name" value="AMP-dep_synth/lig_dom"/>
</dbReference>
<dbReference type="GO" id="GO:0008610">
    <property type="term" value="P:lipid biosynthetic process"/>
    <property type="evidence" value="ECO:0007669"/>
    <property type="project" value="UniProtKB-ARBA"/>
</dbReference>
<dbReference type="GO" id="GO:0031177">
    <property type="term" value="F:phosphopantetheine binding"/>
    <property type="evidence" value="ECO:0007669"/>
    <property type="project" value="InterPro"/>
</dbReference>
<dbReference type="Pfam" id="PF00668">
    <property type="entry name" value="Condensation"/>
    <property type="match status" value="2"/>
</dbReference>
<dbReference type="Gene3D" id="2.30.38.10">
    <property type="entry name" value="Luciferase, Domain 3"/>
    <property type="match status" value="1"/>
</dbReference>
<dbReference type="Pfam" id="PF13193">
    <property type="entry name" value="AMP-binding_C"/>
    <property type="match status" value="2"/>
</dbReference>
<dbReference type="SUPFAM" id="SSF51735">
    <property type="entry name" value="NAD(P)-binding Rossmann-fold domains"/>
    <property type="match status" value="1"/>
</dbReference>
<dbReference type="InterPro" id="IPR020845">
    <property type="entry name" value="AMP-binding_CS"/>
</dbReference>
<keyword evidence="7" id="KW-0045">Antibiotic biosynthesis</keyword>
<dbReference type="PROSITE" id="PS50075">
    <property type="entry name" value="CARRIER"/>
    <property type="match status" value="2"/>
</dbReference>
<dbReference type="FunFam" id="1.10.1200.10:FF:000005">
    <property type="entry name" value="Nonribosomal peptide synthetase 1"/>
    <property type="match status" value="2"/>
</dbReference>
<proteinExistence type="inferred from homology"/>
<evidence type="ECO:0000259" key="8">
    <source>
        <dbReference type="PROSITE" id="PS50075"/>
    </source>
</evidence>
<dbReference type="FunFam" id="3.30.300.30:FF:000010">
    <property type="entry name" value="Enterobactin synthetase component F"/>
    <property type="match status" value="2"/>
</dbReference>
<dbReference type="GO" id="GO:0016874">
    <property type="term" value="F:ligase activity"/>
    <property type="evidence" value="ECO:0007669"/>
    <property type="project" value="UniProtKB-KW"/>
</dbReference>
<dbReference type="Gene3D" id="3.40.50.720">
    <property type="entry name" value="NAD(P)-binding Rossmann-like Domain"/>
    <property type="match status" value="1"/>
</dbReference>
<dbReference type="UniPathway" id="UPA00011"/>
<dbReference type="SMART" id="SM00823">
    <property type="entry name" value="PKS_PP"/>
    <property type="match status" value="2"/>
</dbReference>
<evidence type="ECO:0000256" key="5">
    <source>
        <dbReference type="ARBA" id="ARBA00022598"/>
    </source>
</evidence>
<dbReference type="InterPro" id="IPR023213">
    <property type="entry name" value="CAT-like_dom_sf"/>
</dbReference>
<dbReference type="InterPro" id="IPR045851">
    <property type="entry name" value="AMP-bd_C_sf"/>
</dbReference>
<comment type="cofactor">
    <cofactor evidence="1">
        <name>pantetheine 4'-phosphate</name>
        <dbReference type="ChEBI" id="CHEBI:47942"/>
    </cofactor>
</comment>
<evidence type="ECO:0000313" key="9">
    <source>
        <dbReference type="EMBL" id="CPV29674.1"/>
    </source>
</evidence>
<evidence type="ECO:0000256" key="2">
    <source>
        <dbReference type="ARBA" id="ARBA00006432"/>
    </source>
</evidence>
<dbReference type="SUPFAM" id="SSF52777">
    <property type="entry name" value="CoA-dependent acyltransferases"/>
    <property type="match status" value="4"/>
</dbReference>
<dbReference type="GO" id="GO:0044550">
    <property type="term" value="P:secondary metabolite biosynthetic process"/>
    <property type="evidence" value="ECO:0007669"/>
    <property type="project" value="UniProtKB-ARBA"/>
</dbReference>
<dbReference type="InterPro" id="IPR010060">
    <property type="entry name" value="NRPS_synth"/>
</dbReference>
<dbReference type="FunFam" id="3.40.50.12780:FF:000012">
    <property type="entry name" value="Non-ribosomal peptide synthetase"/>
    <property type="match status" value="2"/>
</dbReference>
<reference evidence="9 10" key="1">
    <citation type="submission" date="2015-03" db="EMBL/GenBank/DDBJ databases">
        <authorList>
            <person name="Murphy D."/>
        </authorList>
    </citation>
    <scope>NUCLEOTIDE SEQUENCE [LARGE SCALE GENOMIC DNA]</scope>
    <source>
        <strain evidence="9 10">PAP088</strain>
    </source>
</reference>
<dbReference type="NCBIfam" id="TIGR01720">
    <property type="entry name" value="NRPS-para261"/>
    <property type="match status" value="1"/>
</dbReference>
<dbReference type="InterPro" id="IPR025110">
    <property type="entry name" value="AMP-bd_C"/>
</dbReference>
<dbReference type="InterPro" id="IPR042099">
    <property type="entry name" value="ANL_N_sf"/>
</dbReference>
<dbReference type="PROSITE" id="PS00012">
    <property type="entry name" value="PHOSPHOPANTETHEINE"/>
    <property type="match status" value="2"/>
</dbReference>
<dbReference type="Gene3D" id="3.30.300.30">
    <property type="match status" value="2"/>
</dbReference>
<dbReference type="SUPFAM" id="SSF56801">
    <property type="entry name" value="Acetyl-CoA synthetase-like"/>
    <property type="match status" value="2"/>
</dbReference>
<dbReference type="Gene3D" id="3.30.559.10">
    <property type="entry name" value="Chloramphenicol acetyltransferase-like domain"/>
    <property type="match status" value="2"/>
</dbReference>
<feature type="domain" description="Carrier" evidence="8">
    <location>
        <begin position="532"/>
        <end position="606"/>
    </location>
</feature>
<dbReference type="Proteomes" id="UP000045782">
    <property type="component" value="Unassembled WGS sequence"/>
</dbReference>
<keyword evidence="6" id="KW-0677">Repeat</keyword>
<dbReference type="InterPro" id="IPR009081">
    <property type="entry name" value="PP-bd_ACP"/>
</dbReference>